<dbReference type="EMBL" id="NIDE01000002">
    <property type="protein sequence ID" value="OWK45730.1"/>
    <property type="molecule type" value="Genomic_DNA"/>
</dbReference>
<dbReference type="Pfam" id="PF06074">
    <property type="entry name" value="Portal_Mu"/>
    <property type="match status" value="1"/>
</dbReference>
<reference evidence="2" key="1">
    <citation type="submission" date="2017-06" db="EMBL/GenBank/DDBJ databases">
        <title>Genome analysis of Fimbriiglobus ruber SP5, the first member of the order Planctomycetales with confirmed chitinolytic capability.</title>
        <authorList>
            <person name="Ravin N.V."/>
            <person name="Rakitin A.L."/>
            <person name="Ivanova A.A."/>
            <person name="Beletsky A.V."/>
            <person name="Kulichevskaya I.S."/>
            <person name="Mardanov A.V."/>
            <person name="Dedysh S.N."/>
        </authorList>
    </citation>
    <scope>NUCLEOTIDE SEQUENCE [LARGE SCALE GENOMIC DNA]</scope>
    <source>
        <strain evidence="2">SP5</strain>
    </source>
</reference>
<dbReference type="OrthoDB" id="290370at2"/>
<proteinExistence type="predicted"/>
<accession>A0A225DW10</accession>
<dbReference type="AlphaFoldDB" id="A0A225DW10"/>
<sequence length="947" mass="105312">MRRDAYLAALEQERVLPLTRWPWEVEADPDDPDLANPKDPYSDDRERVRRLLQACCRRTPSLSQLVTALGSAVFFGRSGAQLAWTQDTVAGEPRWVVRAWEPVHGDAIQYDWDGTPGITIRPGDTGAFPPEDVKLWDGGTLLAMLRRPHLRQRFILHAHKREAADYWQPEMAGRSHGVGLRDYVYWAWWLRDEMLSWLTDYMEKVGSMGLLLFYYEDGNPAAEAAAKQAAADARGKSALAVPVPRGRDKDAAKVEVIAAQTAGAQFLVDMVDRYFERHIERLYVGQSLSAGTEGGGLGGSGVAALHADTKFNLLAWDADNLAETLTRDLVGVLQRLNFRDTRWRYRWAFRLPDPDAKDKLDALVKAANLPGAKLTFKADDVRALVGLTKPGPGDEIVGGGEPQRALAGDPVGYAQDSPHAPRGGIDLKGKHFLGGQFVPKGGGSAVSVATPYEPKDDIPVYRYHPLPNGMAQIVMPDGSSRTMRLAQFEGTLKEIHGDKYRLEKIERHDVEGLRKQFPQATPYLPKTPKEEGQEMREAAAKRPDGWKLLSATVFAGPLATKQVSPDERVIIYRDPDGGTRTVNIVRVNYHEQLAQTQKMYTDLSNSRLAQDPVESERLQREAAAKAARAAKDLADNPPKYLYIPIVINTGRPGNPVESAIRFYETSHAEGWAAWALKQKWVPVWGTATHVDQAIQLWDKDRFEAHRELMLAAHSFAEDVLFVYGAKGLTAVARGRVVGSMPLKSVSSWEEAASLAHGSAEARILSGLDLMAGNGAVGRTVLDKRAIGHLARGIEADSGNRVTVKLASEAPAEVQPYLTGKKPAFHVPRDGGKPVIYMHEGNSLSAFWHEYFHYRNWYDRAVSGIVREPYLVRSPILRETDVLERFLDHNTIWRLMTKNERRVQIESLRNHLNDAAALGELTEAEREAAAAMMRRAELRMNDVSITGE</sequence>
<organism evidence="1 2">
    <name type="scientific">Fimbriiglobus ruber</name>
    <dbReference type="NCBI Taxonomy" id="1908690"/>
    <lineage>
        <taxon>Bacteria</taxon>
        <taxon>Pseudomonadati</taxon>
        <taxon>Planctomycetota</taxon>
        <taxon>Planctomycetia</taxon>
        <taxon>Gemmatales</taxon>
        <taxon>Gemmataceae</taxon>
        <taxon>Fimbriiglobus</taxon>
    </lineage>
</organism>
<gene>
    <name evidence="1" type="ORF">FRUB_02061</name>
</gene>
<evidence type="ECO:0000313" key="2">
    <source>
        <dbReference type="Proteomes" id="UP000214646"/>
    </source>
</evidence>
<keyword evidence="2" id="KW-1185">Reference proteome</keyword>
<dbReference type="RefSeq" id="WP_088253415.1">
    <property type="nucleotide sequence ID" value="NZ_NIDE01000002.1"/>
</dbReference>
<comment type="caution">
    <text evidence="1">The sequence shown here is derived from an EMBL/GenBank/DDBJ whole genome shotgun (WGS) entry which is preliminary data.</text>
</comment>
<name>A0A225DW10_9BACT</name>
<evidence type="ECO:0008006" key="3">
    <source>
        <dbReference type="Google" id="ProtNLM"/>
    </source>
</evidence>
<dbReference type="InterPro" id="IPR009279">
    <property type="entry name" value="Portal_Mu"/>
</dbReference>
<evidence type="ECO:0000313" key="1">
    <source>
        <dbReference type="EMBL" id="OWK45730.1"/>
    </source>
</evidence>
<dbReference type="Proteomes" id="UP000214646">
    <property type="component" value="Unassembled WGS sequence"/>
</dbReference>
<protein>
    <recommendedName>
        <fullName evidence="3">Phage protein</fullName>
    </recommendedName>
</protein>